<keyword evidence="4" id="KW-0472">Membrane</keyword>
<dbReference type="Proteomes" id="UP000310108">
    <property type="component" value="Unassembled WGS sequence"/>
</dbReference>
<feature type="compositionally biased region" description="Polar residues" evidence="3">
    <location>
        <begin position="1044"/>
        <end position="1054"/>
    </location>
</feature>
<dbReference type="PANTHER" id="PTHR47435:SF4">
    <property type="entry name" value="KELCH REPEAT PROTEIN (AFU_ORTHOLOGUE AFUA_5G12780)"/>
    <property type="match status" value="1"/>
</dbReference>
<dbReference type="PANTHER" id="PTHR47435">
    <property type="entry name" value="KELCH REPEAT PROTEIN (AFU_ORTHOLOGUE AFUA_5G12780)"/>
    <property type="match status" value="1"/>
</dbReference>
<organism evidence="5 6">
    <name type="scientific">Colletotrichum tanaceti</name>
    <dbReference type="NCBI Taxonomy" id="1306861"/>
    <lineage>
        <taxon>Eukaryota</taxon>
        <taxon>Fungi</taxon>
        <taxon>Dikarya</taxon>
        <taxon>Ascomycota</taxon>
        <taxon>Pezizomycotina</taxon>
        <taxon>Sordariomycetes</taxon>
        <taxon>Hypocreomycetidae</taxon>
        <taxon>Glomerellales</taxon>
        <taxon>Glomerellaceae</taxon>
        <taxon>Colletotrichum</taxon>
        <taxon>Colletotrichum destructivum species complex</taxon>
    </lineage>
</organism>
<feature type="region of interest" description="Disordered" evidence="3">
    <location>
        <begin position="1"/>
        <end position="46"/>
    </location>
</feature>
<keyword evidence="4" id="KW-1133">Transmembrane helix</keyword>
<keyword evidence="6" id="KW-1185">Reference proteome</keyword>
<dbReference type="Gene3D" id="2.120.10.80">
    <property type="entry name" value="Kelch-type beta propeller"/>
    <property type="match status" value="2"/>
</dbReference>
<accession>A0A4U6X4A5</accession>
<sequence>MRPLRTAGAVGRAATGACFHTSTQSHTRQPRVHTKKKPAEPQIPPSWRPFEVPEVVLELDSWESGYTRPYDKTEWSVQQRKWGEMPRIDTTWKRIRNFEYDRQRVSDNFAKVASHDYWRQRWSVTDLDIMSAALRGAPNRRRRPEKKRFYGTDVDGLLNAVACENAIPMSAFQDEKSFLSWLLHRKTVTSEIPRISLKVARELISKHDNLEDLRRYVLFLLQQSDNGHWHIHQCNEDIARVLMNILSKPHENRQSTLLDFLPFFNNLSALLQHDGQPLGPELCGACLVLSAEAFQLQATENFLEYGLKHGYWDDGKPWIPAVQLALAALNRRWDKEAQDNASSQGGTSPATRYNMSFSAPLLTLLGLSLLTAPTAAQQDPVADFCRRFGHQTAVVDDKLFIDGGLVNWNPFSSFPSNYTNTWLLYQDLSTTASSGMPPLYANLSKNGSIPNVSGGSLWSDSVNKRLYLFGGEHNLGEPPMPFNLYGYDILNNQWDSFGPSRTGGSISKISYGAGVSVDSRGEAYYYGGWLSNRSVPEWGTGPPVATTGLVKYTMDTNSFANNTGPDNIRRAEGSLQYVPAGDGGMLVYFGGIQDLYANGTATGQPMDEIFIYDVLSSKWYTQKASGQIPEMRRRFCAGVTWALDQSSYNIYMYGGASVPGVPGAGHDDLYVLSMPTFTWVKMYPLGRNGTGDYPHHSLSCNMAPGRAQMIVSGGTFPITQLCDSPGQWGTHNVDLGRQNPNQALWELYRPNKTTYAVPPEILAVVGGDGNGGATKATPANGFDYADVGLLITLKADVAVRTPTRAVGASATSAPSGRLPTRAIIGIGIGAAALAVALAVGFYLLFRKCRKQRHHHHHHHQGPSPPGPSHHAYHAQSMSDAWSPPPTHPSPAVSPFAPPYGLPASSPPPPLSGYPQSPHPMSPHTVPSHTGPPVELSSESSHSTPGTMLGVMPTLTHMSSTASYPPQQAYFSETTTLLNQPQYDAHGNMWVPQVSMVQVATGVTPPPVPGHTPARGDEKTASGPAPSHSQEPQELSADPDDRAETGTQHHTFYNK</sequence>
<evidence type="ECO:0000256" key="3">
    <source>
        <dbReference type="SAM" id="MobiDB-lite"/>
    </source>
</evidence>
<keyword evidence="1" id="KW-0677">Repeat</keyword>
<proteinExistence type="predicted"/>
<feature type="region of interest" description="Disordered" evidence="3">
    <location>
        <begin position="1001"/>
        <end position="1054"/>
    </location>
</feature>
<evidence type="ECO:0000313" key="6">
    <source>
        <dbReference type="Proteomes" id="UP000310108"/>
    </source>
</evidence>
<dbReference type="EMBL" id="PJEX01000451">
    <property type="protein sequence ID" value="TKW50005.1"/>
    <property type="molecule type" value="Genomic_DNA"/>
</dbReference>
<comment type="caution">
    <text evidence="5">The sequence shown here is derived from an EMBL/GenBank/DDBJ whole genome shotgun (WGS) entry which is preliminary data.</text>
</comment>
<evidence type="ECO:0000256" key="4">
    <source>
        <dbReference type="SAM" id="Phobius"/>
    </source>
</evidence>
<protein>
    <submittedName>
        <fullName evidence="5">Kelch repeat-containing protein</fullName>
    </submittedName>
</protein>
<keyword evidence="4" id="KW-0812">Transmembrane</keyword>
<feature type="transmembrane region" description="Helical" evidence="4">
    <location>
        <begin position="822"/>
        <end position="845"/>
    </location>
</feature>
<dbReference type="SUPFAM" id="SSF117281">
    <property type="entry name" value="Kelch motif"/>
    <property type="match status" value="1"/>
</dbReference>
<evidence type="ECO:0000256" key="1">
    <source>
        <dbReference type="ARBA" id="ARBA00022737"/>
    </source>
</evidence>
<evidence type="ECO:0000256" key="2">
    <source>
        <dbReference type="ARBA" id="ARBA00023004"/>
    </source>
</evidence>
<reference evidence="5 6" key="1">
    <citation type="journal article" date="2019" name="PLoS ONE">
        <title>Comparative genome analysis indicates high evolutionary potential of pathogenicity genes in Colletotrichum tanaceti.</title>
        <authorList>
            <person name="Lelwala R.V."/>
            <person name="Korhonen P.K."/>
            <person name="Young N.D."/>
            <person name="Scott J.B."/>
            <person name="Ades P.A."/>
            <person name="Gasser R.B."/>
            <person name="Taylor P.W.J."/>
        </authorList>
    </citation>
    <scope>NUCLEOTIDE SEQUENCE [LARGE SCALE GENOMIC DNA]</scope>
    <source>
        <strain evidence="5">BRIP57314</strain>
    </source>
</reference>
<feature type="compositionally biased region" description="Pro residues" evidence="3">
    <location>
        <begin position="895"/>
        <end position="920"/>
    </location>
</feature>
<evidence type="ECO:0000313" key="5">
    <source>
        <dbReference type="EMBL" id="TKW50005.1"/>
    </source>
</evidence>
<dbReference type="InterPro" id="IPR015915">
    <property type="entry name" value="Kelch-typ_b-propeller"/>
</dbReference>
<keyword evidence="2" id="KW-0408">Iron</keyword>
<gene>
    <name evidence="5" type="ORF">CTA1_5750</name>
</gene>
<feature type="compositionally biased region" description="Polar residues" evidence="3">
    <location>
        <begin position="936"/>
        <end position="945"/>
    </location>
</feature>
<dbReference type="GO" id="GO:0019760">
    <property type="term" value="P:glucosinolate metabolic process"/>
    <property type="evidence" value="ECO:0007669"/>
    <property type="project" value="UniProtKB-ARBA"/>
</dbReference>
<name>A0A4U6X4A5_9PEZI</name>
<feature type="region of interest" description="Disordered" evidence="3">
    <location>
        <begin position="853"/>
        <end position="951"/>
    </location>
</feature>
<feature type="compositionally biased region" description="Low complexity" evidence="3">
    <location>
        <begin position="1"/>
        <end position="17"/>
    </location>
</feature>
<dbReference type="AlphaFoldDB" id="A0A4U6X4A5"/>
<dbReference type="STRING" id="1306861.A0A4U6X4A5"/>